<evidence type="ECO:0000256" key="5">
    <source>
        <dbReference type="ARBA" id="ARBA00022692"/>
    </source>
</evidence>
<keyword evidence="4" id="KW-0997">Cell inner membrane</keyword>
<sequence>MMHSLLADATTSAPFGTFLQQVLIGLTNGSLIALIALGYTMVYGIIGLINFAHGDLFMLGSFFALTVISLILGVAGGESSSAAFIFLAIFVSLVLVPLFCASLNVTVDYIIYKPLRNAPKLAPLVSAIGVSFIFMNAGLLWRGASPVHFPNILPGGNYNLFELINYESIRFTVKDLTVILITVPVMVGLTLFVKYTKLGTAMRATEQSQLAARLMGINVDRVIAVTFGIGGALAGVASVIYGLTINTVSFQMGFQNGIYAFTAAVLGGIGSLPGAMLGGLIIGLVRSLGSEYIGENWTNALIFSILIAILVFRPSGLLGKTGREKV</sequence>
<evidence type="ECO:0000256" key="9">
    <source>
        <dbReference type="ARBA" id="ARBA00037998"/>
    </source>
</evidence>
<feature type="transmembrane region" description="Helical" evidence="10">
    <location>
        <begin position="121"/>
        <end position="141"/>
    </location>
</feature>
<dbReference type="InterPro" id="IPR052157">
    <property type="entry name" value="BCAA_transport_permease"/>
</dbReference>
<dbReference type="GO" id="GO:0015188">
    <property type="term" value="F:L-isoleucine transmembrane transporter activity"/>
    <property type="evidence" value="ECO:0007669"/>
    <property type="project" value="TreeGrafter"/>
</dbReference>
<protein>
    <submittedName>
        <fullName evidence="11">Inner-membrane translocator</fullName>
    </submittedName>
</protein>
<evidence type="ECO:0000256" key="7">
    <source>
        <dbReference type="ARBA" id="ARBA00022989"/>
    </source>
</evidence>
<comment type="similarity">
    <text evidence="9">Belongs to the binding-protein-dependent transport system permease family. LivHM subfamily.</text>
</comment>
<dbReference type="CDD" id="cd06582">
    <property type="entry name" value="TM_PBP1_LivH_like"/>
    <property type="match status" value="1"/>
</dbReference>
<evidence type="ECO:0000313" key="12">
    <source>
        <dbReference type="Proteomes" id="UP000001887"/>
    </source>
</evidence>
<dbReference type="Pfam" id="PF02653">
    <property type="entry name" value="BPD_transp_2"/>
    <property type="match status" value="1"/>
</dbReference>
<evidence type="ECO:0000256" key="1">
    <source>
        <dbReference type="ARBA" id="ARBA00004651"/>
    </source>
</evidence>
<evidence type="ECO:0000256" key="10">
    <source>
        <dbReference type="SAM" id="Phobius"/>
    </source>
</evidence>
<keyword evidence="5 10" id="KW-0812">Transmembrane</keyword>
<dbReference type="PANTHER" id="PTHR11795">
    <property type="entry name" value="BRANCHED-CHAIN AMINO ACID TRANSPORT SYSTEM PERMEASE PROTEIN LIVH"/>
    <property type="match status" value="1"/>
</dbReference>
<organism evidence="11 12">
    <name type="scientific">Pirellula staleyi (strain ATCC 27377 / DSM 6068 / ICPB 4128)</name>
    <name type="common">Pirella staleyi</name>
    <dbReference type="NCBI Taxonomy" id="530564"/>
    <lineage>
        <taxon>Bacteria</taxon>
        <taxon>Pseudomonadati</taxon>
        <taxon>Planctomycetota</taxon>
        <taxon>Planctomycetia</taxon>
        <taxon>Pirellulales</taxon>
        <taxon>Pirellulaceae</taxon>
        <taxon>Pirellula</taxon>
    </lineage>
</organism>
<dbReference type="InterPro" id="IPR001851">
    <property type="entry name" value="ABC_transp_permease"/>
</dbReference>
<gene>
    <name evidence="11" type="ordered locus">Psta_4548</name>
</gene>
<keyword evidence="3" id="KW-1003">Cell membrane</keyword>
<feature type="transmembrane region" description="Helical" evidence="10">
    <location>
        <begin position="257"/>
        <end position="285"/>
    </location>
</feature>
<keyword evidence="12" id="KW-1185">Reference proteome</keyword>
<keyword evidence="6" id="KW-0029">Amino-acid transport</keyword>
<evidence type="ECO:0000313" key="11">
    <source>
        <dbReference type="EMBL" id="ADB19190.1"/>
    </source>
</evidence>
<name>D2R6Y7_PIRSD</name>
<dbReference type="Proteomes" id="UP000001887">
    <property type="component" value="Chromosome"/>
</dbReference>
<feature type="transmembrane region" description="Helical" evidence="10">
    <location>
        <begin position="56"/>
        <end position="75"/>
    </location>
</feature>
<feature type="transmembrane region" description="Helical" evidence="10">
    <location>
        <begin position="297"/>
        <end position="316"/>
    </location>
</feature>
<dbReference type="GO" id="GO:0005304">
    <property type="term" value="F:L-valine transmembrane transporter activity"/>
    <property type="evidence" value="ECO:0007669"/>
    <property type="project" value="TreeGrafter"/>
</dbReference>
<dbReference type="HOGENOM" id="CLU_039929_3_0_0"/>
<dbReference type="GO" id="GO:0015808">
    <property type="term" value="P:L-alanine transport"/>
    <property type="evidence" value="ECO:0007669"/>
    <property type="project" value="TreeGrafter"/>
</dbReference>
<evidence type="ECO:0000256" key="2">
    <source>
        <dbReference type="ARBA" id="ARBA00022448"/>
    </source>
</evidence>
<accession>D2R6Y7</accession>
<dbReference type="KEGG" id="psl:Psta_4548"/>
<reference evidence="11 12" key="1">
    <citation type="journal article" date="2009" name="Stand. Genomic Sci.">
        <title>Complete genome sequence of Pirellula staleyi type strain (ATCC 27377).</title>
        <authorList>
            <person name="Clum A."/>
            <person name="Tindall B.J."/>
            <person name="Sikorski J."/>
            <person name="Ivanova N."/>
            <person name="Mavrommatis K."/>
            <person name="Lucas S."/>
            <person name="Glavina del Rio T."/>
            <person name="Nolan M."/>
            <person name="Chen F."/>
            <person name="Tice H."/>
            <person name="Pitluck S."/>
            <person name="Cheng J.F."/>
            <person name="Chertkov O."/>
            <person name="Brettin T."/>
            <person name="Han C."/>
            <person name="Detter J.C."/>
            <person name="Kuske C."/>
            <person name="Bruce D."/>
            <person name="Goodwin L."/>
            <person name="Ovchinikova G."/>
            <person name="Pati A."/>
            <person name="Mikhailova N."/>
            <person name="Chen A."/>
            <person name="Palaniappan K."/>
            <person name="Land M."/>
            <person name="Hauser L."/>
            <person name="Chang Y.J."/>
            <person name="Jeffries C.D."/>
            <person name="Chain P."/>
            <person name="Rohde M."/>
            <person name="Goker M."/>
            <person name="Bristow J."/>
            <person name="Eisen J.A."/>
            <person name="Markowitz V."/>
            <person name="Hugenholtz P."/>
            <person name="Kyrpides N.C."/>
            <person name="Klenk H.P."/>
            <person name="Lapidus A."/>
        </authorList>
    </citation>
    <scope>NUCLEOTIDE SEQUENCE [LARGE SCALE GENOMIC DNA]</scope>
    <source>
        <strain evidence="12">ATCC 27377 / DSM 6068 / ICPB 4128</strain>
    </source>
</reference>
<evidence type="ECO:0000256" key="3">
    <source>
        <dbReference type="ARBA" id="ARBA00022475"/>
    </source>
</evidence>
<evidence type="ECO:0000256" key="4">
    <source>
        <dbReference type="ARBA" id="ARBA00022519"/>
    </source>
</evidence>
<dbReference type="EMBL" id="CP001848">
    <property type="protein sequence ID" value="ADB19190.1"/>
    <property type="molecule type" value="Genomic_DNA"/>
</dbReference>
<keyword evidence="2" id="KW-0813">Transport</keyword>
<feature type="transmembrane region" description="Helical" evidence="10">
    <location>
        <begin position="222"/>
        <end position="245"/>
    </location>
</feature>
<feature type="transmembrane region" description="Helical" evidence="10">
    <location>
        <begin position="176"/>
        <end position="193"/>
    </location>
</feature>
<feature type="transmembrane region" description="Helical" evidence="10">
    <location>
        <begin position="81"/>
        <end position="100"/>
    </location>
</feature>
<dbReference type="PANTHER" id="PTHR11795:SF371">
    <property type="entry name" value="HIGH-AFFINITY BRANCHED-CHAIN AMINO ACID TRANSPORT SYSTEM PERMEASE PROTEIN LIVH"/>
    <property type="match status" value="1"/>
</dbReference>
<comment type="subcellular location">
    <subcellularLocation>
        <location evidence="1">Cell membrane</location>
        <topology evidence="1">Multi-pass membrane protein</topology>
    </subcellularLocation>
</comment>
<dbReference type="STRING" id="530564.Psta_4548"/>
<keyword evidence="7 10" id="KW-1133">Transmembrane helix</keyword>
<dbReference type="GO" id="GO:0015190">
    <property type="term" value="F:L-leucine transmembrane transporter activity"/>
    <property type="evidence" value="ECO:0007669"/>
    <property type="project" value="TreeGrafter"/>
</dbReference>
<dbReference type="GO" id="GO:0005886">
    <property type="term" value="C:plasma membrane"/>
    <property type="evidence" value="ECO:0007669"/>
    <property type="project" value="UniProtKB-SubCell"/>
</dbReference>
<proteinExistence type="inferred from homology"/>
<dbReference type="AlphaFoldDB" id="D2R6Y7"/>
<dbReference type="GO" id="GO:0015192">
    <property type="term" value="F:L-phenylalanine transmembrane transporter activity"/>
    <property type="evidence" value="ECO:0007669"/>
    <property type="project" value="TreeGrafter"/>
</dbReference>
<dbReference type="GO" id="GO:0042941">
    <property type="term" value="P:D-alanine transmembrane transport"/>
    <property type="evidence" value="ECO:0007669"/>
    <property type="project" value="TreeGrafter"/>
</dbReference>
<dbReference type="GO" id="GO:1903806">
    <property type="term" value="P:L-isoleucine import across plasma membrane"/>
    <property type="evidence" value="ECO:0007669"/>
    <property type="project" value="TreeGrafter"/>
</dbReference>
<dbReference type="eggNOG" id="COG0559">
    <property type="taxonomic scope" value="Bacteria"/>
</dbReference>
<evidence type="ECO:0000256" key="6">
    <source>
        <dbReference type="ARBA" id="ARBA00022970"/>
    </source>
</evidence>
<feature type="transmembrane region" description="Helical" evidence="10">
    <location>
        <begin position="31"/>
        <end position="49"/>
    </location>
</feature>
<keyword evidence="8 10" id="KW-0472">Membrane</keyword>
<evidence type="ECO:0000256" key="8">
    <source>
        <dbReference type="ARBA" id="ARBA00023136"/>
    </source>
</evidence>